<dbReference type="SUPFAM" id="SSF47413">
    <property type="entry name" value="lambda repressor-like DNA-binding domains"/>
    <property type="match status" value="1"/>
</dbReference>
<organism evidence="2 4">
    <name type="scientific">Proteus penneri</name>
    <dbReference type="NCBI Taxonomy" id="102862"/>
    <lineage>
        <taxon>Bacteria</taxon>
        <taxon>Pseudomonadati</taxon>
        <taxon>Pseudomonadota</taxon>
        <taxon>Gammaproteobacteria</taxon>
        <taxon>Enterobacterales</taxon>
        <taxon>Morganellaceae</taxon>
        <taxon>Proteus</taxon>
    </lineage>
</organism>
<dbReference type="GO" id="GO:0003677">
    <property type="term" value="F:DNA binding"/>
    <property type="evidence" value="ECO:0007669"/>
    <property type="project" value="InterPro"/>
</dbReference>
<dbReference type="Gene3D" id="1.10.260.40">
    <property type="entry name" value="lambda repressor-like DNA-binding domains"/>
    <property type="match status" value="1"/>
</dbReference>
<evidence type="ECO:0000259" key="1">
    <source>
        <dbReference type="PROSITE" id="PS50943"/>
    </source>
</evidence>
<protein>
    <submittedName>
        <fullName evidence="2">Antitoxin PezA</fullName>
    </submittedName>
    <submittedName>
        <fullName evidence="3">Helix-turn-helix transcriptional regulator</fullName>
    </submittedName>
</protein>
<dbReference type="EMBL" id="JAEKCB010000002">
    <property type="protein sequence ID" value="MBJ2117353.1"/>
    <property type="molecule type" value="Genomic_DNA"/>
</dbReference>
<name>A0A0G4QH89_9GAMM</name>
<dbReference type="SMART" id="SM00530">
    <property type="entry name" value="HTH_XRE"/>
    <property type="match status" value="1"/>
</dbReference>
<dbReference type="InterPro" id="IPR001387">
    <property type="entry name" value="Cro/C1-type_HTH"/>
</dbReference>
<dbReference type="Proteomes" id="UP000619976">
    <property type="component" value="Unassembled WGS sequence"/>
</dbReference>
<accession>A0A379EPG5</accession>
<feature type="domain" description="HTH cro/C1-type" evidence="1">
    <location>
        <begin position="13"/>
        <end position="67"/>
    </location>
</feature>
<dbReference type="CDD" id="cd00093">
    <property type="entry name" value="HTH_XRE"/>
    <property type="match status" value="1"/>
</dbReference>
<dbReference type="InterPro" id="IPR010982">
    <property type="entry name" value="Lambda_DNA-bd_dom_sf"/>
</dbReference>
<evidence type="ECO:0000313" key="4">
    <source>
        <dbReference type="Proteomes" id="UP000183920"/>
    </source>
</evidence>
<reference evidence="4" key="2">
    <citation type="submission" date="2015-06" db="EMBL/GenBank/DDBJ databases">
        <authorList>
            <person name="Urmite Genomes"/>
        </authorList>
    </citation>
    <scope>NUCLEOTIDE SEQUENCE [LARGE SCALE GENOMIC DNA]</scope>
    <source>
        <strain evidence="4">CSUR P1867</strain>
    </source>
</reference>
<keyword evidence="5" id="KW-1185">Reference proteome</keyword>
<evidence type="ECO:0000313" key="5">
    <source>
        <dbReference type="Proteomes" id="UP000619976"/>
    </source>
</evidence>
<dbReference type="AlphaFoldDB" id="A0A0G4QH89"/>
<dbReference type="PROSITE" id="PS50943">
    <property type="entry name" value="HTH_CROC1"/>
    <property type="match status" value="1"/>
</dbReference>
<proteinExistence type="predicted"/>
<dbReference type="Pfam" id="PF01381">
    <property type="entry name" value="HTH_3"/>
    <property type="match status" value="1"/>
</dbReference>
<reference evidence="3 5" key="3">
    <citation type="submission" date="2020-12" db="EMBL/GenBank/DDBJ databases">
        <title>Enhanced detection system for hospital associated transmission using whole genome sequencing surveillance.</title>
        <authorList>
            <person name="Harrison L.H."/>
            <person name="Van Tyne D."/>
            <person name="Marsh J.W."/>
            <person name="Griffith M.P."/>
            <person name="Snyder D.J."/>
            <person name="Cooper V.S."/>
            <person name="Mustapha M."/>
        </authorList>
    </citation>
    <scope>NUCLEOTIDE SEQUENCE [LARGE SCALE GENOMIC DNA]</scope>
    <source>
        <strain evidence="3 5">PR00195</strain>
    </source>
</reference>
<dbReference type="RefSeq" id="WP_072065127.1">
    <property type="nucleotide sequence ID" value="NZ_CAXOKJ010000010.1"/>
</dbReference>
<reference evidence="2" key="1">
    <citation type="submission" date="2015-06" db="EMBL/GenBank/DDBJ databases">
        <authorList>
            <person name="Urmite Genomes Urmite Genomes"/>
        </authorList>
    </citation>
    <scope>NUCLEOTIDE SEQUENCE [LARGE SCALE GENOMIC DNA]</scope>
    <source>
        <strain evidence="2">CSUR P1867</strain>
    </source>
</reference>
<sequence>MNKKISKLVGKKIRSLREMYCMTGDELGALLGISQQHQSRYENGETNIHAETLYCLSYFFDVEPEYFLSDLLIEDNKLEKDKIDSKKNRYMAEVLFIQ</sequence>
<evidence type="ECO:0000313" key="2">
    <source>
        <dbReference type="EMBL" id="CRL65347.1"/>
    </source>
</evidence>
<dbReference type="EMBL" id="CVRY01000008">
    <property type="protein sequence ID" value="CRL65347.1"/>
    <property type="molecule type" value="Genomic_DNA"/>
</dbReference>
<accession>A0A0G4QH89</accession>
<dbReference type="Proteomes" id="UP000183920">
    <property type="component" value="Unassembled WGS sequence"/>
</dbReference>
<evidence type="ECO:0000313" key="3">
    <source>
        <dbReference type="EMBL" id="MBJ2117353.1"/>
    </source>
</evidence>
<gene>
    <name evidence="2" type="primary">pezA_2</name>
    <name evidence="2" type="ORF">BN1804_03462</name>
    <name evidence="3" type="ORF">JFQ69_06725</name>
</gene>